<evidence type="ECO:0000259" key="2">
    <source>
        <dbReference type="Pfam" id="PF02777"/>
    </source>
</evidence>
<dbReference type="Pfam" id="PF02777">
    <property type="entry name" value="Sod_Fe_C"/>
    <property type="match status" value="2"/>
</dbReference>
<comment type="function">
    <text evidence="1">Component of the mitochondrial ribosome (mitoribosome), a dedicated translation machinery responsible for the synthesis of mitochondrial genome-encoded proteins, including at least some of the essential transmembrane subunits of the mitochondrial respiratory chain. The mitoribosomes are attached to the mitochondrial inner membrane and translation products are cotranslationally integrated into the membrane.</text>
</comment>
<evidence type="ECO:0000313" key="4">
    <source>
        <dbReference type="Proteomes" id="UP000788993"/>
    </source>
</evidence>
<feature type="domain" description="Manganese/iron superoxide dismutase C-terminal" evidence="2">
    <location>
        <begin position="111"/>
        <end position="168"/>
    </location>
</feature>
<dbReference type="OrthoDB" id="275227at2759"/>
<keyword evidence="4" id="KW-1185">Reference proteome</keyword>
<reference evidence="3" key="1">
    <citation type="journal article" date="2021" name="Open Biol.">
        <title>Shared evolutionary footprints suggest mitochondrial oxidative damage underlies multiple complex I losses in fungi.</title>
        <authorList>
            <person name="Schikora-Tamarit M.A."/>
            <person name="Marcet-Houben M."/>
            <person name="Nosek J."/>
            <person name="Gabaldon T."/>
        </authorList>
    </citation>
    <scope>NUCLEOTIDE SEQUENCE</scope>
    <source>
        <strain evidence="3">NCAIM Y.01608</strain>
    </source>
</reference>
<dbReference type="InterPro" id="IPR019832">
    <property type="entry name" value="Mn/Fe_SOD_C"/>
</dbReference>
<protein>
    <recommendedName>
        <fullName evidence="2">Manganese/iron superoxide dismutase C-terminal domain-containing protein</fullName>
    </recommendedName>
</protein>
<reference evidence="3" key="2">
    <citation type="submission" date="2021-01" db="EMBL/GenBank/DDBJ databases">
        <authorList>
            <person name="Schikora-Tamarit M.A."/>
        </authorList>
    </citation>
    <scope>NUCLEOTIDE SEQUENCE</scope>
    <source>
        <strain evidence="3">NCAIM Y.01608</strain>
    </source>
</reference>
<proteinExistence type="predicted"/>
<organism evidence="3 4">
    <name type="scientific">Ogataea polymorpha</name>
    <dbReference type="NCBI Taxonomy" id="460523"/>
    <lineage>
        <taxon>Eukaryota</taxon>
        <taxon>Fungi</taxon>
        <taxon>Dikarya</taxon>
        <taxon>Ascomycota</taxon>
        <taxon>Saccharomycotina</taxon>
        <taxon>Pichiomycetes</taxon>
        <taxon>Pichiales</taxon>
        <taxon>Pichiaceae</taxon>
        <taxon>Ogataea</taxon>
    </lineage>
</organism>
<dbReference type="SUPFAM" id="SSF46609">
    <property type="entry name" value="Fe,Mn superoxide dismutase (SOD), N-terminal domain"/>
    <property type="match status" value="1"/>
</dbReference>
<evidence type="ECO:0000256" key="1">
    <source>
        <dbReference type="ARBA" id="ARBA00037226"/>
    </source>
</evidence>
<feature type="domain" description="Manganese/iron superoxide dismutase C-terminal" evidence="2">
    <location>
        <begin position="198"/>
        <end position="244"/>
    </location>
</feature>
<gene>
    <name evidence="3" type="ORF">OGATHE_002766</name>
</gene>
<comment type="caution">
    <text evidence="3">The sequence shown here is derived from an EMBL/GenBank/DDBJ whole genome shotgun (WGS) entry which is preliminary data.</text>
</comment>
<dbReference type="Proteomes" id="UP000788993">
    <property type="component" value="Unassembled WGS sequence"/>
</dbReference>
<dbReference type="EMBL" id="JAEUBD010000983">
    <property type="protein sequence ID" value="KAH3669953.1"/>
    <property type="molecule type" value="Genomic_DNA"/>
</dbReference>
<dbReference type="InterPro" id="IPR036324">
    <property type="entry name" value="Mn/Fe_SOD_N_sf"/>
</dbReference>
<evidence type="ECO:0000313" key="3">
    <source>
        <dbReference type="EMBL" id="KAH3669953.1"/>
    </source>
</evidence>
<dbReference type="Gene3D" id="3.55.40.20">
    <property type="entry name" value="Iron/manganese superoxide dismutase, C-terminal domain"/>
    <property type="match status" value="1"/>
</dbReference>
<dbReference type="PANTHER" id="PTHR43595">
    <property type="entry name" value="37S RIBOSOMAL PROTEIN S26, MITOCHONDRIAL"/>
    <property type="match status" value="1"/>
</dbReference>
<dbReference type="GO" id="GO:0046872">
    <property type="term" value="F:metal ion binding"/>
    <property type="evidence" value="ECO:0007669"/>
    <property type="project" value="InterPro"/>
</dbReference>
<accession>A0A9P8PCX4</accession>
<name>A0A9P8PCX4_9ASCO</name>
<dbReference type="GO" id="GO:0004784">
    <property type="term" value="F:superoxide dismutase activity"/>
    <property type="evidence" value="ECO:0007669"/>
    <property type="project" value="InterPro"/>
</dbReference>
<dbReference type="AlphaFoldDB" id="A0A9P8PCX4"/>
<dbReference type="PANTHER" id="PTHR43595:SF2">
    <property type="entry name" value="SMALL RIBOSOMAL SUBUNIT PROTEIN MS42"/>
    <property type="match status" value="1"/>
</dbReference>
<sequence length="251" mass="28893">MHLSRVFSRGIHLVPRLKNHQQWSQDGIKGLMSPKQYKTSWTDYQKYLTTNLTFKTIGTEHETRTPLAITLATAKKPELGPLFHYASQSHNNHLFFEQLQDTSTEPPALKSRLERHISSAFGSLENLRNDFLYAADTLTGNGWVFLVETQEKTVKIISCNNDGTPYLYSRNQSSDLNGAISIEDFEKLISNKDRLSRKIKDYTVPLLACNVWEHAYIEDYGVNGKADYLENFWNCINWEVVNNRLFVNIGL</sequence>
<dbReference type="InterPro" id="IPR036314">
    <property type="entry name" value="SOD_C_sf"/>
</dbReference>
<dbReference type="SUPFAM" id="SSF54719">
    <property type="entry name" value="Fe,Mn superoxide dismutase (SOD), C-terminal domain"/>
    <property type="match status" value="1"/>
</dbReference>
<dbReference type="GO" id="GO:0005737">
    <property type="term" value="C:cytoplasm"/>
    <property type="evidence" value="ECO:0007669"/>
    <property type="project" value="TreeGrafter"/>
</dbReference>